<evidence type="ECO:0000256" key="1">
    <source>
        <dbReference type="SAM" id="MobiDB-lite"/>
    </source>
</evidence>
<feature type="region of interest" description="Disordered" evidence="1">
    <location>
        <begin position="74"/>
        <end position="98"/>
    </location>
</feature>
<dbReference type="EMBL" id="JAZHXI010000009">
    <property type="protein sequence ID" value="KAL2068377.1"/>
    <property type="molecule type" value="Genomic_DNA"/>
</dbReference>
<dbReference type="Proteomes" id="UP001595075">
    <property type="component" value="Unassembled WGS sequence"/>
</dbReference>
<comment type="caution">
    <text evidence="2">The sequence shown here is derived from an EMBL/GenBank/DDBJ whole genome shotgun (WGS) entry which is preliminary data.</text>
</comment>
<feature type="compositionally biased region" description="Polar residues" evidence="1">
    <location>
        <begin position="1"/>
        <end position="13"/>
    </location>
</feature>
<accession>A0ABR4CEJ6</accession>
<keyword evidence="3" id="KW-1185">Reference proteome</keyword>
<reference evidence="2 3" key="1">
    <citation type="journal article" date="2024" name="Commun. Biol.">
        <title>Comparative genomic analysis of thermophilic fungi reveals convergent evolutionary adaptations and gene losses.</title>
        <authorList>
            <person name="Steindorff A.S."/>
            <person name="Aguilar-Pontes M.V."/>
            <person name="Robinson A.J."/>
            <person name="Andreopoulos B."/>
            <person name="LaButti K."/>
            <person name="Kuo A."/>
            <person name="Mondo S."/>
            <person name="Riley R."/>
            <person name="Otillar R."/>
            <person name="Haridas S."/>
            <person name="Lipzen A."/>
            <person name="Grimwood J."/>
            <person name="Schmutz J."/>
            <person name="Clum A."/>
            <person name="Reid I.D."/>
            <person name="Moisan M.C."/>
            <person name="Butler G."/>
            <person name="Nguyen T.T.M."/>
            <person name="Dewar K."/>
            <person name="Conant G."/>
            <person name="Drula E."/>
            <person name="Henrissat B."/>
            <person name="Hansel C."/>
            <person name="Singer S."/>
            <person name="Hutchinson M.I."/>
            <person name="de Vries R.P."/>
            <person name="Natvig D.O."/>
            <person name="Powell A.J."/>
            <person name="Tsang A."/>
            <person name="Grigoriev I.V."/>
        </authorList>
    </citation>
    <scope>NUCLEOTIDE SEQUENCE [LARGE SCALE GENOMIC DNA]</scope>
    <source>
        <strain evidence="2 3">CBS 494.80</strain>
    </source>
</reference>
<evidence type="ECO:0000313" key="3">
    <source>
        <dbReference type="Proteomes" id="UP001595075"/>
    </source>
</evidence>
<feature type="region of interest" description="Disordered" evidence="1">
    <location>
        <begin position="1"/>
        <end position="39"/>
    </location>
</feature>
<feature type="compositionally biased region" description="Polar residues" evidence="1">
    <location>
        <begin position="74"/>
        <end position="85"/>
    </location>
</feature>
<gene>
    <name evidence="2" type="ORF">VTL71DRAFT_16475</name>
</gene>
<sequence length="172" mass="19342">MQSQPTSQTASKSRQARGVLTVESHLKHRQPSLEFREAPGRTELPFRSLAAPDHQARGVEARIRDVFDFASDAPNSRSVLPSTPSVHRASNAAGNRQKQKSVQVLIFHPFRKRIPVNTAYSLTAFPFACLHFQKTMTSRIPLASPFFSISRHVKLRRAESQLSRLRGRATDQ</sequence>
<name>A0ABR4CEJ6_9HELO</name>
<proteinExistence type="predicted"/>
<organism evidence="2 3">
    <name type="scientific">Oculimacula yallundae</name>
    <dbReference type="NCBI Taxonomy" id="86028"/>
    <lineage>
        <taxon>Eukaryota</taxon>
        <taxon>Fungi</taxon>
        <taxon>Dikarya</taxon>
        <taxon>Ascomycota</taxon>
        <taxon>Pezizomycotina</taxon>
        <taxon>Leotiomycetes</taxon>
        <taxon>Helotiales</taxon>
        <taxon>Ploettnerulaceae</taxon>
        <taxon>Oculimacula</taxon>
    </lineage>
</organism>
<evidence type="ECO:0000313" key="2">
    <source>
        <dbReference type="EMBL" id="KAL2068377.1"/>
    </source>
</evidence>
<protein>
    <submittedName>
        <fullName evidence="2">Uncharacterized protein</fullName>
    </submittedName>
</protein>